<proteinExistence type="predicted"/>
<dbReference type="AlphaFoldDB" id="A0A0F9RVJ1"/>
<organism evidence="1">
    <name type="scientific">marine sediment metagenome</name>
    <dbReference type="NCBI Taxonomy" id="412755"/>
    <lineage>
        <taxon>unclassified sequences</taxon>
        <taxon>metagenomes</taxon>
        <taxon>ecological metagenomes</taxon>
    </lineage>
</organism>
<reference evidence="1" key="1">
    <citation type="journal article" date="2015" name="Nature">
        <title>Complex archaea that bridge the gap between prokaryotes and eukaryotes.</title>
        <authorList>
            <person name="Spang A."/>
            <person name="Saw J.H."/>
            <person name="Jorgensen S.L."/>
            <person name="Zaremba-Niedzwiedzka K."/>
            <person name="Martijn J."/>
            <person name="Lind A.E."/>
            <person name="van Eijk R."/>
            <person name="Schleper C."/>
            <person name="Guy L."/>
            <person name="Ettema T.J."/>
        </authorList>
    </citation>
    <scope>NUCLEOTIDE SEQUENCE</scope>
</reference>
<evidence type="ECO:0000313" key="1">
    <source>
        <dbReference type="EMBL" id="KKN58829.1"/>
    </source>
</evidence>
<dbReference type="EMBL" id="LAZR01000747">
    <property type="protein sequence ID" value="KKN58829.1"/>
    <property type="molecule type" value="Genomic_DNA"/>
</dbReference>
<name>A0A0F9RVJ1_9ZZZZ</name>
<sequence length="76" mass="8900">MKAFTETKESLHEAVFNSVGKQLIEESKLNQQSLNEQLIEKIHEFTENVSKTAKELIETQFESKIREIVKEEIKLH</sequence>
<protein>
    <submittedName>
        <fullName evidence="1">Uncharacterized protein</fullName>
    </submittedName>
</protein>
<gene>
    <name evidence="1" type="ORF">LCGC14_0548350</name>
</gene>
<accession>A0A0F9RVJ1</accession>
<comment type="caution">
    <text evidence="1">The sequence shown here is derived from an EMBL/GenBank/DDBJ whole genome shotgun (WGS) entry which is preliminary data.</text>
</comment>